<evidence type="ECO:0000313" key="4">
    <source>
        <dbReference type="Proteomes" id="UP000185984"/>
    </source>
</evidence>
<dbReference type="PROSITE" id="PS51903">
    <property type="entry name" value="CLP_R"/>
    <property type="match status" value="1"/>
</dbReference>
<sequence>MYERFTEEACRVIMLAEEEARRLGRTWIGTEHILLALIGQGSGTTTEVLNQLGVNLTETRIEVEKITGFSPGVTIDEIFEFTPKVMRVLELSAKEALQLGCNFISTEHLLLALIQEKESVAVRVLKSLGIELSQVRDQVLHKVKG</sequence>
<evidence type="ECO:0000259" key="2">
    <source>
        <dbReference type="PROSITE" id="PS51903"/>
    </source>
</evidence>
<accession>A0A1U7HS96</accession>
<dbReference type="Proteomes" id="UP000185984">
    <property type="component" value="Unassembled WGS sequence"/>
</dbReference>
<organism evidence="3 4">
    <name type="scientific">Chroogloeocystis siderophila 5.2 s.c.1</name>
    <dbReference type="NCBI Taxonomy" id="247279"/>
    <lineage>
        <taxon>Bacteria</taxon>
        <taxon>Bacillati</taxon>
        <taxon>Cyanobacteriota</taxon>
        <taxon>Cyanophyceae</taxon>
        <taxon>Oscillatoriophycideae</taxon>
        <taxon>Chroococcales</taxon>
        <taxon>Chroococcaceae</taxon>
        <taxon>Chroogloeocystis</taxon>
    </lineage>
</organism>
<dbReference type="Pfam" id="PF02861">
    <property type="entry name" value="Clp_N"/>
    <property type="match status" value="1"/>
</dbReference>
<evidence type="ECO:0000256" key="1">
    <source>
        <dbReference type="PROSITE-ProRule" id="PRU01251"/>
    </source>
</evidence>
<keyword evidence="1" id="KW-0677">Repeat</keyword>
<dbReference type="AlphaFoldDB" id="A0A1U7HS96"/>
<proteinExistence type="predicted"/>
<dbReference type="PANTHER" id="PTHR47016:SF5">
    <property type="entry name" value="CLP DOMAIN SUPERFAMILY PROTEIN"/>
    <property type="match status" value="1"/>
</dbReference>
<dbReference type="InterPro" id="IPR004176">
    <property type="entry name" value="Clp_R_N"/>
</dbReference>
<dbReference type="PANTHER" id="PTHR47016">
    <property type="entry name" value="ATP-DEPENDENT CLP PROTEASE ATP-BINDING SUBUNIT CLPT1, CHLOROPLASTIC"/>
    <property type="match status" value="1"/>
</dbReference>
<dbReference type="InterPro" id="IPR044217">
    <property type="entry name" value="CLPT1/2"/>
</dbReference>
<evidence type="ECO:0000313" key="3">
    <source>
        <dbReference type="EMBL" id="OKH26418.1"/>
    </source>
</evidence>
<dbReference type="EMBL" id="MRCC01000008">
    <property type="protein sequence ID" value="OKH26418.1"/>
    <property type="molecule type" value="Genomic_DNA"/>
</dbReference>
<dbReference type="Gene3D" id="1.10.1780.10">
    <property type="entry name" value="Clp, N-terminal domain"/>
    <property type="match status" value="1"/>
</dbReference>
<dbReference type="SUPFAM" id="SSF81923">
    <property type="entry name" value="Double Clp-N motif"/>
    <property type="match status" value="1"/>
</dbReference>
<keyword evidence="4" id="KW-1185">Reference proteome</keyword>
<name>A0A1U7HS96_9CHRO</name>
<dbReference type="OrthoDB" id="571071at2"/>
<reference evidence="3 4" key="1">
    <citation type="submission" date="2016-11" db="EMBL/GenBank/DDBJ databases">
        <title>Draft Genome Sequences of Nine Cyanobacterial Strains from Diverse Habitats.</title>
        <authorList>
            <person name="Zhu T."/>
            <person name="Hou S."/>
            <person name="Lu X."/>
            <person name="Hess W.R."/>
        </authorList>
    </citation>
    <scope>NUCLEOTIDE SEQUENCE [LARGE SCALE GENOMIC DNA]</scope>
    <source>
        <strain evidence="3 4">5.2 s.c.1</strain>
    </source>
</reference>
<protein>
    <recommendedName>
        <fullName evidence="2">Clp R domain-containing protein</fullName>
    </recommendedName>
</protein>
<dbReference type="STRING" id="247279.NIES1031_11770"/>
<gene>
    <name evidence="3" type="ORF">NIES1031_11770</name>
</gene>
<feature type="domain" description="Clp R" evidence="2">
    <location>
        <begin position="2"/>
        <end position="145"/>
    </location>
</feature>
<dbReference type="InterPro" id="IPR036628">
    <property type="entry name" value="Clp_N_dom_sf"/>
</dbReference>
<comment type="caution">
    <text evidence="3">The sequence shown here is derived from an EMBL/GenBank/DDBJ whole genome shotgun (WGS) entry which is preliminary data.</text>
</comment>